<gene>
    <name evidence="10" type="ORF">Smic_15600</name>
</gene>
<dbReference type="PANTHER" id="PTHR34308">
    <property type="entry name" value="COBALAMIN BIOSYNTHESIS PROTEIN CBIB"/>
    <property type="match status" value="1"/>
</dbReference>
<organism evidence="10 11">
    <name type="scientific">Streptomyces microflavus</name>
    <name type="common">Streptomyces lipmanii</name>
    <dbReference type="NCBI Taxonomy" id="1919"/>
    <lineage>
        <taxon>Bacteria</taxon>
        <taxon>Bacillati</taxon>
        <taxon>Actinomycetota</taxon>
        <taxon>Actinomycetes</taxon>
        <taxon>Kitasatosporales</taxon>
        <taxon>Streptomycetaceae</taxon>
        <taxon>Streptomyces</taxon>
    </lineage>
</organism>
<comment type="subcellular location">
    <subcellularLocation>
        <location evidence="1">Cell membrane</location>
        <topology evidence="1">Multi-pass membrane protein</topology>
    </subcellularLocation>
</comment>
<evidence type="ECO:0000256" key="6">
    <source>
        <dbReference type="ARBA" id="ARBA00022692"/>
    </source>
</evidence>
<dbReference type="GO" id="GO:0009236">
    <property type="term" value="P:cobalamin biosynthetic process"/>
    <property type="evidence" value="ECO:0007669"/>
    <property type="project" value="UniProtKB-UniPathway"/>
</dbReference>
<evidence type="ECO:0000313" key="10">
    <source>
        <dbReference type="EMBL" id="GFN03004.1"/>
    </source>
</evidence>
<dbReference type="PANTHER" id="PTHR34308:SF1">
    <property type="entry name" value="COBALAMIN BIOSYNTHESIS PROTEIN CBIB"/>
    <property type="match status" value="1"/>
</dbReference>
<evidence type="ECO:0000256" key="5">
    <source>
        <dbReference type="ARBA" id="ARBA00022573"/>
    </source>
</evidence>
<evidence type="ECO:0000256" key="8">
    <source>
        <dbReference type="ARBA" id="ARBA00023136"/>
    </source>
</evidence>
<name>A0A7J0CM69_STRMI</name>
<evidence type="ECO:0000256" key="9">
    <source>
        <dbReference type="SAM" id="MobiDB-lite"/>
    </source>
</evidence>
<keyword evidence="6" id="KW-0812">Transmembrane</keyword>
<keyword evidence="8" id="KW-0472">Membrane</keyword>
<dbReference type="GO" id="GO:0005886">
    <property type="term" value="C:plasma membrane"/>
    <property type="evidence" value="ECO:0007669"/>
    <property type="project" value="UniProtKB-SubCell"/>
</dbReference>
<dbReference type="GO" id="GO:0048472">
    <property type="term" value="F:threonine-phosphate decarboxylase activity"/>
    <property type="evidence" value="ECO:0007669"/>
    <property type="project" value="InterPro"/>
</dbReference>
<comment type="similarity">
    <text evidence="3">Belongs to the CobD/CbiB family.</text>
</comment>
<evidence type="ECO:0000313" key="11">
    <source>
        <dbReference type="Proteomes" id="UP000498740"/>
    </source>
</evidence>
<evidence type="ECO:0000256" key="7">
    <source>
        <dbReference type="ARBA" id="ARBA00022989"/>
    </source>
</evidence>
<accession>A0A7J0CM69</accession>
<sequence>MRVDRVFAYGATAGLIADAALGDPRRGHPVAGFGRAAARVESLLWRDDRGRGALHTLLCAGGAVGAAALAARAVRNRPALAVALTAAATWSVVGGTSLGREARAIGARWPPGTSIWPGSGCRICAGAIRTPWTGHRSPARSWSRSRRTPRTPSSARWCGGRSAGCRGSSASGQ</sequence>
<comment type="caution">
    <text evidence="10">The sequence shown here is derived from an EMBL/GenBank/DDBJ whole genome shotgun (WGS) entry which is preliminary data.</text>
</comment>
<evidence type="ECO:0000256" key="4">
    <source>
        <dbReference type="ARBA" id="ARBA00022475"/>
    </source>
</evidence>
<dbReference type="AlphaFoldDB" id="A0A7J0CM69"/>
<dbReference type="UniPathway" id="UPA00148"/>
<keyword evidence="7" id="KW-1133">Transmembrane helix</keyword>
<dbReference type="InterPro" id="IPR004485">
    <property type="entry name" value="Cobalamin_biosynth_CobD/CbiB"/>
</dbReference>
<dbReference type="Proteomes" id="UP000498740">
    <property type="component" value="Unassembled WGS sequence"/>
</dbReference>
<protein>
    <recommendedName>
        <fullName evidence="12">Cobalamin biosynthesis protein</fullName>
    </recommendedName>
</protein>
<proteinExistence type="inferred from homology"/>
<keyword evidence="4" id="KW-1003">Cell membrane</keyword>
<evidence type="ECO:0000256" key="1">
    <source>
        <dbReference type="ARBA" id="ARBA00004651"/>
    </source>
</evidence>
<evidence type="ECO:0000256" key="2">
    <source>
        <dbReference type="ARBA" id="ARBA00004953"/>
    </source>
</evidence>
<reference evidence="10 11" key="1">
    <citation type="submission" date="2020-05" db="EMBL/GenBank/DDBJ databases">
        <title>Whole genome shotgun sequence of Streptomyces microflavus NBRC 13062.</title>
        <authorList>
            <person name="Komaki H."/>
            <person name="Tamura T."/>
        </authorList>
    </citation>
    <scope>NUCLEOTIDE SEQUENCE [LARGE SCALE GENOMIC DNA]</scope>
    <source>
        <strain evidence="10 11">NBRC 13062</strain>
    </source>
</reference>
<feature type="compositionally biased region" description="Low complexity" evidence="9">
    <location>
        <begin position="150"/>
        <end position="173"/>
    </location>
</feature>
<comment type="pathway">
    <text evidence="2">Cofactor biosynthesis; adenosylcobalamin biosynthesis.</text>
</comment>
<feature type="region of interest" description="Disordered" evidence="9">
    <location>
        <begin position="134"/>
        <end position="173"/>
    </location>
</feature>
<keyword evidence="5" id="KW-0169">Cobalamin biosynthesis</keyword>
<dbReference type="Pfam" id="PF03186">
    <property type="entry name" value="CobD_Cbib"/>
    <property type="match status" value="1"/>
</dbReference>
<evidence type="ECO:0000256" key="3">
    <source>
        <dbReference type="ARBA" id="ARBA00006263"/>
    </source>
</evidence>
<evidence type="ECO:0008006" key="12">
    <source>
        <dbReference type="Google" id="ProtNLM"/>
    </source>
</evidence>
<dbReference type="EMBL" id="BLWD01000001">
    <property type="protein sequence ID" value="GFN03004.1"/>
    <property type="molecule type" value="Genomic_DNA"/>
</dbReference>